<evidence type="ECO:0000256" key="1">
    <source>
        <dbReference type="SAM" id="MobiDB-lite"/>
    </source>
</evidence>
<feature type="compositionally biased region" description="Basic and acidic residues" evidence="1">
    <location>
        <begin position="8"/>
        <end position="33"/>
    </location>
</feature>
<dbReference type="AlphaFoldDB" id="A0A1I7Y4V3"/>
<sequence>MLTLATEQDAKDRDGMGKGSNLEKDLLEAPCRKQDEGVEKYMSQIDRNIGNSISSKCKTSAVIFTKIAKQNLSKALGAVVSKERSPSDAQTSEDDAKGKVQELLAESGVPKVCLWDLDRNVLSRKRGNSLPRALELGRQCDALRMRKQCAMRTEDAEVERK</sequence>
<proteinExistence type="predicted"/>
<evidence type="ECO:0000313" key="3">
    <source>
        <dbReference type="WBParaSite" id="L893_g12634.t1"/>
    </source>
</evidence>
<protein>
    <submittedName>
        <fullName evidence="3">Photolyase/cryptochrome alpha/beta domain-containing protein</fullName>
    </submittedName>
</protein>
<feature type="region of interest" description="Disordered" evidence="1">
    <location>
        <begin position="77"/>
        <end position="99"/>
    </location>
</feature>
<evidence type="ECO:0000313" key="2">
    <source>
        <dbReference type="Proteomes" id="UP000095287"/>
    </source>
</evidence>
<dbReference type="Proteomes" id="UP000095287">
    <property type="component" value="Unplaced"/>
</dbReference>
<name>A0A1I7Y4V3_9BILA</name>
<feature type="region of interest" description="Disordered" evidence="1">
    <location>
        <begin position="1"/>
        <end position="33"/>
    </location>
</feature>
<accession>A0A1I7Y4V3</accession>
<organism evidence="2 3">
    <name type="scientific">Steinernema glaseri</name>
    <dbReference type="NCBI Taxonomy" id="37863"/>
    <lineage>
        <taxon>Eukaryota</taxon>
        <taxon>Metazoa</taxon>
        <taxon>Ecdysozoa</taxon>
        <taxon>Nematoda</taxon>
        <taxon>Chromadorea</taxon>
        <taxon>Rhabditida</taxon>
        <taxon>Tylenchina</taxon>
        <taxon>Panagrolaimomorpha</taxon>
        <taxon>Strongyloidoidea</taxon>
        <taxon>Steinernematidae</taxon>
        <taxon>Steinernema</taxon>
    </lineage>
</organism>
<dbReference type="WBParaSite" id="L893_g12634.t1">
    <property type="protein sequence ID" value="L893_g12634.t1"/>
    <property type="gene ID" value="L893_g12634"/>
</dbReference>
<keyword evidence="2" id="KW-1185">Reference proteome</keyword>
<reference evidence="3" key="1">
    <citation type="submission" date="2016-11" db="UniProtKB">
        <authorList>
            <consortium name="WormBaseParasite"/>
        </authorList>
    </citation>
    <scope>IDENTIFICATION</scope>
</reference>